<evidence type="ECO:0000313" key="3">
    <source>
        <dbReference type="EMBL" id="MBO2440961.1"/>
    </source>
</evidence>
<keyword evidence="4" id="KW-1185">Reference proteome</keyword>
<comment type="caution">
    <text evidence="3">The sequence shown here is derived from an EMBL/GenBank/DDBJ whole genome shotgun (WGS) entry which is preliminary data.</text>
</comment>
<evidence type="ECO:0000256" key="1">
    <source>
        <dbReference type="SAM" id="MobiDB-lite"/>
    </source>
</evidence>
<feature type="region of interest" description="Disordered" evidence="1">
    <location>
        <begin position="459"/>
        <end position="478"/>
    </location>
</feature>
<dbReference type="EMBL" id="JAGEOK010000017">
    <property type="protein sequence ID" value="MBO2440961.1"/>
    <property type="molecule type" value="Genomic_DNA"/>
</dbReference>
<name>A0ABS3R4A7_9ACTN</name>
<dbReference type="Gene3D" id="3.40.50.410">
    <property type="entry name" value="von Willebrand factor, type A domain"/>
    <property type="match status" value="1"/>
</dbReference>
<organism evidence="3 4">
    <name type="scientific">Actinomadura nitritigenes</name>
    <dbReference type="NCBI Taxonomy" id="134602"/>
    <lineage>
        <taxon>Bacteria</taxon>
        <taxon>Bacillati</taxon>
        <taxon>Actinomycetota</taxon>
        <taxon>Actinomycetes</taxon>
        <taxon>Streptosporangiales</taxon>
        <taxon>Thermomonosporaceae</taxon>
        <taxon>Actinomadura</taxon>
    </lineage>
</organism>
<feature type="transmembrane region" description="Helical" evidence="2">
    <location>
        <begin position="90"/>
        <end position="115"/>
    </location>
</feature>
<sequence>MSEDPSGRRDARVQEFTAVCGLLLTLLTLYEGPLLRMPWWGQALVILGIVVLGIVIVAVATSSGGAPGIWPRVKAAIGRAVEVARWAWGLVRLGAAGIAAAAVVILGIMFVPPLWSAATSGGACGEPIDLRVVTDAENVGPLTAAARRYMADRSGGGCRAVTVDVTGDAPAEQVEKGFSHGWTSPGTGLNDDDCSSRPARATLLGAQPDVWIPAGSIVARGVRDYLEGLSTCSGKVSPVLARADLDLQGSVASSPLVVGVFSRSDQPGLVADGGKRKLAPLLDAFYKDGLVRSLARPSPDASSSGLLATPLLYQAMPDSRGDPAKVEEALAQTEAPAGDAVSMLCELRKGAPAPPDGMAVIVPESVLARYDHGDALGGTGCPSGAPPQQWRLFPYYADDLPVLDYPFVHVRWQGQDTGRRDRAVADFRTWLQQDALTREGLRTPAGALTGDDHAVRDLRNGGHPVPESVPPRPPAGGQDCTGSLEELLGCYHGARPPLPLSVMLDVSGSMANPSGPQSDPRLGFAQALALRIMDGVRPSAPTSLFLFSRPPRAPLGYRMPNGGLAAAAGGESDRSDVETAVQRATTNGWDLPLTSAVDQAAAHLPLGRQTLVVVTDGQAASTNPGAGGQAAALARRLKKDYPDMDLLIALTASSDCRAEPVASIAAAFGPDSCMSGDTVDALTSLVMARIYRSDG</sequence>
<keyword evidence="2" id="KW-1133">Transmembrane helix</keyword>
<protein>
    <submittedName>
        <fullName evidence="3">Substrate-binding domain-containing protein</fullName>
    </submittedName>
</protein>
<dbReference type="Proteomes" id="UP000666915">
    <property type="component" value="Unassembled WGS sequence"/>
</dbReference>
<gene>
    <name evidence="3" type="ORF">J4557_25890</name>
</gene>
<dbReference type="RefSeq" id="WP_208269343.1">
    <property type="nucleotide sequence ID" value="NZ_BAAAGM010000013.1"/>
</dbReference>
<keyword evidence="2" id="KW-0472">Membrane</keyword>
<dbReference type="InterPro" id="IPR036465">
    <property type="entry name" value="vWFA_dom_sf"/>
</dbReference>
<reference evidence="3 4" key="1">
    <citation type="submission" date="2021-03" db="EMBL/GenBank/DDBJ databases">
        <authorList>
            <person name="Kanchanasin P."/>
            <person name="Saeng-In P."/>
            <person name="Phongsopitanun W."/>
            <person name="Yuki M."/>
            <person name="Kudo T."/>
            <person name="Ohkuma M."/>
            <person name="Tanasupawat S."/>
        </authorList>
    </citation>
    <scope>NUCLEOTIDE SEQUENCE [LARGE SCALE GENOMIC DNA]</scope>
    <source>
        <strain evidence="3 4">L46</strain>
    </source>
</reference>
<feature type="transmembrane region" description="Helical" evidence="2">
    <location>
        <begin position="12"/>
        <end position="30"/>
    </location>
</feature>
<evidence type="ECO:0000256" key="2">
    <source>
        <dbReference type="SAM" id="Phobius"/>
    </source>
</evidence>
<feature type="transmembrane region" description="Helical" evidence="2">
    <location>
        <begin position="42"/>
        <end position="70"/>
    </location>
</feature>
<accession>A0ABS3R4A7</accession>
<proteinExistence type="predicted"/>
<dbReference type="SUPFAM" id="SSF53300">
    <property type="entry name" value="vWA-like"/>
    <property type="match status" value="1"/>
</dbReference>
<keyword evidence="2" id="KW-0812">Transmembrane</keyword>
<evidence type="ECO:0000313" key="4">
    <source>
        <dbReference type="Proteomes" id="UP000666915"/>
    </source>
</evidence>